<dbReference type="SUPFAM" id="SSF52540">
    <property type="entry name" value="P-loop containing nucleoside triphosphate hydrolases"/>
    <property type="match status" value="1"/>
</dbReference>
<dbReference type="Gene3D" id="1.10.8.60">
    <property type="match status" value="1"/>
</dbReference>
<dbReference type="CDD" id="cd19499">
    <property type="entry name" value="RecA-like_ClpB_Hsp104-like"/>
    <property type="match status" value="1"/>
</dbReference>
<dbReference type="EMBL" id="FRCS01000006">
    <property type="protein sequence ID" value="SHN38262.1"/>
    <property type="molecule type" value="Genomic_DNA"/>
</dbReference>
<dbReference type="SMART" id="SM00382">
    <property type="entry name" value="AAA"/>
    <property type="match status" value="1"/>
</dbReference>
<evidence type="ECO:0000256" key="3">
    <source>
        <dbReference type="ARBA" id="ARBA00023186"/>
    </source>
</evidence>
<reference evidence="7 8" key="1">
    <citation type="submission" date="2016-11" db="EMBL/GenBank/DDBJ databases">
        <authorList>
            <person name="Jaros S."/>
            <person name="Januszkiewicz K."/>
            <person name="Wedrychowicz H."/>
        </authorList>
    </citation>
    <scope>NUCLEOTIDE SEQUENCE [LARGE SCALE GENOMIC DNA]</scope>
    <source>
        <strain evidence="7 8">DSM 46144</strain>
    </source>
</reference>
<dbReference type="PANTHER" id="PTHR11638:SF18">
    <property type="entry name" value="HEAT SHOCK PROTEIN 104"/>
    <property type="match status" value="1"/>
</dbReference>
<dbReference type="Proteomes" id="UP000184440">
    <property type="component" value="Unassembled WGS sequence"/>
</dbReference>
<protein>
    <submittedName>
        <fullName evidence="7">C-terminal, D2-small domain-containing protein, of ClpB protein</fullName>
    </submittedName>
</protein>
<feature type="region of interest" description="Disordered" evidence="4">
    <location>
        <begin position="1"/>
        <end position="34"/>
    </location>
</feature>
<keyword evidence="3" id="KW-0143">Chaperone</keyword>
<dbReference type="Gene3D" id="3.40.50.300">
    <property type="entry name" value="P-loop containing nucleotide triphosphate hydrolases"/>
    <property type="match status" value="1"/>
</dbReference>
<gene>
    <name evidence="7" type="ORF">SAMN05443668_10635</name>
</gene>
<dbReference type="RefSeq" id="WP_143175327.1">
    <property type="nucleotide sequence ID" value="NZ_FRCS01000006.1"/>
</dbReference>
<dbReference type="PANTHER" id="PTHR11638">
    <property type="entry name" value="ATP-DEPENDENT CLP PROTEASE"/>
    <property type="match status" value="1"/>
</dbReference>
<evidence type="ECO:0000256" key="2">
    <source>
        <dbReference type="ARBA" id="ARBA00022840"/>
    </source>
</evidence>
<evidence type="ECO:0000256" key="4">
    <source>
        <dbReference type="SAM" id="MobiDB-lite"/>
    </source>
</evidence>
<dbReference type="STRING" id="134849.SAMN05443668_10635"/>
<feature type="domain" description="AAA+ ATPase" evidence="5">
    <location>
        <begin position="361"/>
        <end position="519"/>
    </location>
</feature>
<feature type="domain" description="Clp ATPase C-terminal" evidence="6">
    <location>
        <begin position="540"/>
        <end position="627"/>
    </location>
</feature>
<name>A0A1M7R0N4_9ACTN</name>
<dbReference type="GO" id="GO:0034605">
    <property type="term" value="P:cellular response to heat"/>
    <property type="evidence" value="ECO:0007669"/>
    <property type="project" value="TreeGrafter"/>
</dbReference>
<dbReference type="GO" id="GO:0005737">
    <property type="term" value="C:cytoplasm"/>
    <property type="evidence" value="ECO:0007669"/>
    <property type="project" value="TreeGrafter"/>
</dbReference>
<dbReference type="InterPro" id="IPR003593">
    <property type="entry name" value="AAA+_ATPase"/>
</dbReference>
<dbReference type="InterPro" id="IPR019489">
    <property type="entry name" value="Clp_ATPase_C"/>
</dbReference>
<dbReference type="InterPro" id="IPR027417">
    <property type="entry name" value="P-loop_NTPase"/>
</dbReference>
<keyword evidence="2" id="KW-0067">ATP-binding</keyword>
<evidence type="ECO:0000313" key="7">
    <source>
        <dbReference type="EMBL" id="SHN38262.1"/>
    </source>
</evidence>
<accession>A0A1M7R0N4</accession>
<dbReference type="PRINTS" id="PR00300">
    <property type="entry name" value="CLPPROTEASEA"/>
</dbReference>
<dbReference type="Pfam" id="PF10431">
    <property type="entry name" value="ClpB_D2-small"/>
    <property type="match status" value="1"/>
</dbReference>
<dbReference type="OrthoDB" id="9803641at2"/>
<keyword evidence="1" id="KW-0547">Nucleotide-binding</keyword>
<evidence type="ECO:0000313" key="8">
    <source>
        <dbReference type="Proteomes" id="UP000184440"/>
    </source>
</evidence>
<feature type="compositionally biased region" description="Low complexity" evidence="4">
    <location>
        <begin position="7"/>
        <end position="27"/>
    </location>
</feature>
<sequence length="637" mass="69519">MTMPTVTGNAVTGPAPAGPALAGSTGPETRSPVGGRSMPAWLREVSTSLSINAQLVLYGNIHDRFLLPGQASGWELCTLPEALRRALRPAGFEFLIVADAVSGLSVYPETPENTRLANEALHGTKAAFGRRPELGELAGVLERATAASIRCAVLVNYASHLVPDVARLETAEYDFFARCDRLSHETHPRILAGHSAPLFNPIIWAISHERDLPTWLTAGNEDIRTVAVPLPDLAARQSAAEWLSRQLVDAEAGDDRRRQAAAQLADQTQGMTMRSMVAITRLARRLGTGPNEIDEAVRCYRVGVHDNPWRQEVLRNRLNGAPEIIAERVRGQDEAIRHSVDILVRAVLGLSGAHTGGGARPRGVLFFAGPTGVGKTELAKEITRLVFGDETAYTRFDMSEFSAEHAADRLIGAPPGYVGHDAGGELTNAVRQRPFSLLLFDEVEKAHPRILDKFLQILDDGRLTEATGSTVYFSETILVFTSNLGISAEEYAAQASGTALPRTELERRVRGEVEHHFSNVLGRPELLNRLGDNIVVFNFIDDRVAAEILDLLLQHVKDRLRHEHHLELRLHPAVRERLLDEARKQLGFGGRGIGSLIESALVNPVSRILFEQPPAAGTVLAIADLELSRGTWRVVLG</sequence>
<dbReference type="GO" id="GO:0005524">
    <property type="term" value="F:ATP binding"/>
    <property type="evidence" value="ECO:0007669"/>
    <property type="project" value="UniProtKB-KW"/>
</dbReference>
<dbReference type="InterPro" id="IPR003959">
    <property type="entry name" value="ATPase_AAA_core"/>
</dbReference>
<proteinExistence type="predicted"/>
<dbReference type="Pfam" id="PF07724">
    <property type="entry name" value="AAA_2"/>
    <property type="match status" value="1"/>
</dbReference>
<evidence type="ECO:0000259" key="5">
    <source>
        <dbReference type="SMART" id="SM00382"/>
    </source>
</evidence>
<dbReference type="GO" id="GO:0016887">
    <property type="term" value="F:ATP hydrolysis activity"/>
    <property type="evidence" value="ECO:0007669"/>
    <property type="project" value="InterPro"/>
</dbReference>
<dbReference type="InterPro" id="IPR050130">
    <property type="entry name" value="ClpA_ClpB"/>
</dbReference>
<dbReference type="SMART" id="SM01086">
    <property type="entry name" value="ClpB_D2-small"/>
    <property type="match status" value="1"/>
</dbReference>
<dbReference type="InterPro" id="IPR001270">
    <property type="entry name" value="ClpA/B"/>
</dbReference>
<keyword evidence="8" id="KW-1185">Reference proteome</keyword>
<organism evidence="7 8">
    <name type="scientific">Cryptosporangium aurantiacum</name>
    <dbReference type="NCBI Taxonomy" id="134849"/>
    <lineage>
        <taxon>Bacteria</taxon>
        <taxon>Bacillati</taxon>
        <taxon>Actinomycetota</taxon>
        <taxon>Actinomycetes</taxon>
        <taxon>Cryptosporangiales</taxon>
        <taxon>Cryptosporangiaceae</taxon>
        <taxon>Cryptosporangium</taxon>
    </lineage>
</organism>
<evidence type="ECO:0000256" key="1">
    <source>
        <dbReference type="ARBA" id="ARBA00022741"/>
    </source>
</evidence>
<dbReference type="AlphaFoldDB" id="A0A1M7R0N4"/>
<evidence type="ECO:0000259" key="6">
    <source>
        <dbReference type="SMART" id="SM01086"/>
    </source>
</evidence>